<dbReference type="CDD" id="cd15831">
    <property type="entry name" value="BTAD"/>
    <property type="match status" value="1"/>
</dbReference>
<evidence type="ECO:0000256" key="2">
    <source>
        <dbReference type="ARBA" id="ARBA00023015"/>
    </source>
</evidence>
<evidence type="ECO:0000313" key="10">
    <source>
        <dbReference type="Proteomes" id="UP001519363"/>
    </source>
</evidence>
<dbReference type="Gene3D" id="1.10.10.10">
    <property type="entry name" value="Winged helix-like DNA-binding domain superfamily/Winged helix DNA-binding domain"/>
    <property type="match status" value="1"/>
</dbReference>
<dbReference type="SMART" id="SM01043">
    <property type="entry name" value="BTAD"/>
    <property type="match status" value="1"/>
</dbReference>
<reference evidence="9 10" key="1">
    <citation type="submission" date="2021-03" db="EMBL/GenBank/DDBJ databases">
        <title>Sequencing the genomes of 1000 actinobacteria strains.</title>
        <authorList>
            <person name="Klenk H.-P."/>
        </authorList>
    </citation>
    <scope>NUCLEOTIDE SEQUENCE [LARGE SCALE GENOMIC DNA]</scope>
    <source>
        <strain evidence="9 10">DSM 44580</strain>
    </source>
</reference>
<dbReference type="InterPro" id="IPR036388">
    <property type="entry name" value="WH-like_DNA-bd_sf"/>
</dbReference>
<dbReference type="Proteomes" id="UP001519363">
    <property type="component" value="Unassembled WGS sequence"/>
</dbReference>
<dbReference type="InterPro" id="IPR051677">
    <property type="entry name" value="AfsR-DnrI-RedD_regulator"/>
</dbReference>
<dbReference type="InterPro" id="IPR019734">
    <property type="entry name" value="TPR_rpt"/>
</dbReference>
<accession>A0ABS5A938</accession>
<dbReference type="GO" id="GO:0003677">
    <property type="term" value="F:DNA binding"/>
    <property type="evidence" value="ECO:0007669"/>
    <property type="project" value="UniProtKB-KW"/>
</dbReference>
<dbReference type="EMBL" id="JAGIOO010000001">
    <property type="protein sequence ID" value="MBP2473114.1"/>
    <property type="molecule type" value="Genomic_DNA"/>
</dbReference>
<name>A0ABS5A938_9PSEU</name>
<keyword evidence="3 6" id="KW-0238">DNA-binding</keyword>
<evidence type="ECO:0000256" key="3">
    <source>
        <dbReference type="ARBA" id="ARBA00023125"/>
    </source>
</evidence>
<feature type="domain" description="OmpR/PhoB-type" evidence="8">
    <location>
        <begin position="5"/>
        <end position="105"/>
    </location>
</feature>
<organism evidence="9 10">
    <name type="scientific">Crossiella equi</name>
    <dbReference type="NCBI Taxonomy" id="130796"/>
    <lineage>
        <taxon>Bacteria</taxon>
        <taxon>Bacillati</taxon>
        <taxon>Actinomycetota</taxon>
        <taxon>Actinomycetes</taxon>
        <taxon>Pseudonocardiales</taxon>
        <taxon>Pseudonocardiaceae</taxon>
        <taxon>Crossiella</taxon>
    </lineage>
</organism>
<dbReference type="PANTHER" id="PTHR35807">
    <property type="entry name" value="TRANSCRIPTIONAL REGULATOR REDD-RELATED"/>
    <property type="match status" value="1"/>
</dbReference>
<evidence type="ECO:0000256" key="4">
    <source>
        <dbReference type="ARBA" id="ARBA00023163"/>
    </source>
</evidence>
<dbReference type="InterPro" id="IPR005158">
    <property type="entry name" value="BTAD"/>
</dbReference>
<keyword evidence="4" id="KW-0804">Transcription</keyword>
<dbReference type="Gene3D" id="3.40.50.300">
    <property type="entry name" value="P-loop containing nucleotide triphosphate hydrolases"/>
    <property type="match status" value="1"/>
</dbReference>
<keyword evidence="5" id="KW-0802">TPR repeat</keyword>
<dbReference type="InterPro" id="IPR016032">
    <property type="entry name" value="Sig_transdc_resp-reg_C-effctor"/>
</dbReference>
<dbReference type="PROSITE" id="PS51755">
    <property type="entry name" value="OMPR_PHOB"/>
    <property type="match status" value="1"/>
</dbReference>
<evidence type="ECO:0000256" key="1">
    <source>
        <dbReference type="ARBA" id="ARBA00005820"/>
    </source>
</evidence>
<dbReference type="Pfam" id="PF00486">
    <property type="entry name" value="Trans_reg_C"/>
    <property type="match status" value="1"/>
</dbReference>
<feature type="repeat" description="TPR" evidence="5">
    <location>
        <begin position="807"/>
        <end position="840"/>
    </location>
</feature>
<dbReference type="InterPro" id="IPR001867">
    <property type="entry name" value="OmpR/PhoB-type_DNA-bd"/>
</dbReference>
<dbReference type="PANTHER" id="PTHR35807:SF1">
    <property type="entry name" value="TRANSCRIPTIONAL REGULATOR REDD"/>
    <property type="match status" value="1"/>
</dbReference>
<dbReference type="SUPFAM" id="SSF48452">
    <property type="entry name" value="TPR-like"/>
    <property type="match status" value="2"/>
</dbReference>
<dbReference type="RefSeq" id="WP_209706693.1">
    <property type="nucleotide sequence ID" value="NZ_JAGIOO010000001.1"/>
</dbReference>
<dbReference type="Pfam" id="PF13424">
    <property type="entry name" value="TPR_12"/>
    <property type="match status" value="1"/>
</dbReference>
<evidence type="ECO:0000259" key="8">
    <source>
        <dbReference type="PROSITE" id="PS51755"/>
    </source>
</evidence>
<dbReference type="Gene3D" id="1.25.40.10">
    <property type="entry name" value="Tetratricopeptide repeat domain"/>
    <property type="match status" value="2"/>
</dbReference>
<dbReference type="SMART" id="SM00862">
    <property type="entry name" value="Trans_reg_C"/>
    <property type="match status" value="1"/>
</dbReference>
<protein>
    <submittedName>
        <fullName evidence="9">DNA-binding SARP family transcriptional activator</fullName>
    </submittedName>
</protein>
<dbReference type="PRINTS" id="PR00364">
    <property type="entry name" value="DISEASERSIST"/>
</dbReference>
<comment type="caution">
    <text evidence="9">The sequence shown here is derived from an EMBL/GenBank/DDBJ whole genome shotgun (WGS) entry which is preliminary data.</text>
</comment>
<dbReference type="InterPro" id="IPR027417">
    <property type="entry name" value="P-loop_NTPase"/>
</dbReference>
<evidence type="ECO:0000256" key="7">
    <source>
        <dbReference type="SAM" id="MobiDB-lite"/>
    </source>
</evidence>
<evidence type="ECO:0000313" key="9">
    <source>
        <dbReference type="EMBL" id="MBP2473114.1"/>
    </source>
</evidence>
<evidence type="ECO:0000256" key="6">
    <source>
        <dbReference type="PROSITE-ProRule" id="PRU01091"/>
    </source>
</evidence>
<feature type="DNA-binding region" description="OmpR/PhoB-type" evidence="6">
    <location>
        <begin position="5"/>
        <end position="105"/>
    </location>
</feature>
<feature type="region of interest" description="Disordered" evidence="7">
    <location>
        <begin position="262"/>
        <end position="285"/>
    </location>
</feature>
<comment type="similarity">
    <text evidence="1">Belongs to the AfsR/DnrI/RedD regulatory family.</text>
</comment>
<keyword evidence="2" id="KW-0805">Transcription regulation</keyword>
<dbReference type="SUPFAM" id="SSF52540">
    <property type="entry name" value="P-loop containing nucleoside triphosphate hydrolases"/>
    <property type="match status" value="1"/>
</dbReference>
<gene>
    <name evidence="9" type="ORF">JOF53_001986</name>
</gene>
<keyword evidence="10" id="KW-1185">Reference proteome</keyword>
<dbReference type="Pfam" id="PF03704">
    <property type="entry name" value="BTAD"/>
    <property type="match status" value="1"/>
</dbReference>
<dbReference type="PROSITE" id="PS50005">
    <property type="entry name" value="TPR"/>
    <property type="match status" value="1"/>
</dbReference>
<sequence>MRTSHREDHITGVSYRVLGSVRAWRDGHELDLGSPQQRLTLAVLLLAEGRSLAVEEIASALWGQDAPRAARGTVRTYVHRLRRVLDSPDGTPAVRLSGNGYQLPVTGGELDLLRFRAARREAFQARERGDFRTAADVLTATLAEVSDVPLADLTGEWVGVERPRLQVMLIDATEDLAEVLLELGEDNPELLNWLVVLAGADPLRERLHVLLMTMLYRNGRQAEALAAYERSRAALRDGLGVDPGPALRETYQRVLRADPSLLAPARPSAPPPAPRPATSLPPETPGFVGREAEFAALDERLRGIRPPVAVVVHGMAGVGKSAFAVRTAHRLARHYPDGQLYVNLRGFEDTDVVLDPAEALRGLLDALGADPLHRPDRLGALTALYRSALAGRRCLLVLDNARDTGQVLPLLPGPGCLVLVTSRLALPGLVAGTGAHTVGLDLLTDAEAAEFVRGRLGAARVAAAPEAVARLVRVCARLPLALAVVCARAAGTPELPLADVADELEAAHGLDGFACPDGKGDVRAVLSWSYRALAPPAARLFRFLSLVPSAVTDTQVAAALSGQPPLRVLTQLRELANAHLLTEDEPGRFRWHDLVRAYANELREQVDPMPERMAAWRRVVGHYLGMARAAASVLDNHTGDQPEAEDGPPVTAPATYADALDWFTREHSALLTVLEHATGTGCLRQAWQLVWALRHYLDWAGHWAELATAARTALRAAHSEHDPVGEAYGLRVLARVDAHRGDLATAHAALARAVAGYERLGDRRAVAFTLRQWAGVSQLAGDHATAAARAAQALALFRELDHRPGVAGALVALSTNLKGLGEFEQALAAAREALTLLPETPSYELMMATYATASAYRELGRHEEAARTHERELTLLRELGAGLATGRSLLYRLVTATLLSIATAWEAAGDQPRASLALREAMDRLRVELRDPRLFAGRYDPADERLAEAVAVLSAALDRSDPAGWHDRAREALARTVALLEEVGISDYLHN</sequence>
<evidence type="ECO:0000256" key="5">
    <source>
        <dbReference type="PROSITE-ProRule" id="PRU00339"/>
    </source>
</evidence>
<dbReference type="InterPro" id="IPR011990">
    <property type="entry name" value="TPR-like_helical_dom_sf"/>
</dbReference>
<dbReference type="SUPFAM" id="SSF46894">
    <property type="entry name" value="C-terminal effector domain of the bipartite response regulators"/>
    <property type="match status" value="1"/>
</dbReference>
<proteinExistence type="inferred from homology"/>